<dbReference type="EMBL" id="NPKJ01000073">
    <property type="protein sequence ID" value="PAQ05222.1"/>
    <property type="molecule type" value="Genomic_DNA"/>
</dbReference>
<keyword evidence="2" id="KW-1185">Reference proteome</keyword>
<evidence type="ECO:0000313" key="2">
    <source>
        <dbReference type="Proteomes" id="UP000216442"/>
    </source>
</evidence>
<organism evidence="1 2">
    <name type="scientific">Mesorhizobium temperatum</name>
    <dbReference type="NCBI Taxonomy" id="241416"/>
    <lineage>
        <taxon>Bacteria</taxon>
        <taxon>Pseudomonadati</taxon>
        <taxon>Pseudomonadota</taxon>
        <taxon>Alphaproteobacteria</taxon>
        <taxon>Hyphomicrobiales</taxon>
        <taxon>Phyllobacteriaceae</taxon>
        <taxon>Mesorhizobium</taxon>
    </lineage>
</organism>
<accession>A0A271LAU9</accession>
<dbReference type="AlphaFoldDB" id="A0A271LAU9"/>
<sequence length="88" mass="9837">MEPEQFEEIVREVLAEPREAEPGTGPRFVLPIKAFKATDSEDRELDVVGITGTEDDNENLSFIVIVERDGETYPIIESSVWRTNGKAG</sequence>
<dbReference type="Proteomes" id="UP000216442">
    <property type="component" value="Unassembled WGS sequence"/>
</dbReference>
<gene>
    <name evidence="1" type="ORF">CIT26_30955</name>
</gene>
<protein>
    <submittedName>
        <fullName evidence="1">Uncharacterized protein</fullName>
    </submittedName>
</protein>
<reference evidence="1 2" key="1">
    <citation type="submission" date="2017-08" db="EMBL/GenBank/DDBJ databases">
        <title>Mesorhizobium wenxinae sp. nov., a novel rhizobial species isolated from root nodules of chickpea (Cicer arietinum L.).</title>
        <authorList>
            <person name="Zhang J."/>
        </authorList>
    </citation>
    <scope>NUCLEOTIDE SEQUENCE [LARGE SCALE GENOMIC DNA]</scope>
    <source>
        <strain evidence="1 2">SDW018</strain>
    </source>
</reference>
<name>A0A271LAU9_9HYPH</name>
<evidence type="ECO:0000313" key="1">
    <source>
        <dbReference type="EMBL" id="PAQ05222.1"/>
    </source>
</evidence>
<comment type="caution">
    <text evidence="1">The sequence shown here is derived from an EMBL/GenBank/DDBJ whole genome shotgun (WGS) entry which is preliminary data.</text>
</comment>
<proteinExistence type="predicted"/>